<dbReference type="PANTHER" id="PTHR30629">
    <property type="entry name" value="PROPHAGE INTEGRASE"/>
    <property type="match status" value="1"/>
</dbReference>
<organism evidence="6 7">
    <name type="scientific">Gemmobacter caeni</name>
    <dbReference type="NCBI Taxonomy" id="589035"/>
    <lineage>
        <taxon>Bacteria</taxon>
        <taxon>Pseudomonadati</taxon>
        <taxon>Pseudomonadota</taxon>
        <taxon>Alphaproteobacteria</taxon>
        <taxon>Rhodobacterales</taxon>
        <taxon>Paracoccaceae</taxon>
        <taxon>Gemmobacter</taxon>
    </lineage>
</organism>
<dbReference type="InterPro" id="IPR053876">
    <property type="entry name" value="Phage_int_M"/>
</dbReference>
<evidence type="ECO:0000313" key="7">
    <source>
        <dbReference type="Proteomes" id="UP000244224"/>
    </source>
</evidence>
<comment type="caution">
    <text evidence="6">The sequence shown here is derived from an EMBL/GenBank/DDBJ whole genome shotgun (WGS) entry which is preliminary data.</text>
</comment>
<dbReference type="OrthoDB" id="9795573at2"/>
<evidence type="ECO:0000256" key="1">
    <source>
        <dbReference type="ARBA" id="ARBA00008857"/>
    </source>
</evidence>
<dbReference type="InterPro" id="IPR013762">
    <property type="entry name" value="Integrase-like_cat_sf"/>
</dbReference>
<dbReference type="Gene3D" id="1.10.443.10">
    <property type="entry name" value="Intergrase catalytic core"/>
    <property type="match status" value="1"/>
</dbReference>
<keyword evidence="2" id="KW-0229">DNA integration</keyword>
<reference evidence="6 7" key="1">
    <citation type="submission" date="2018-04" db="EMBL/GenBank/DDBJ databases">
        <title>Genomic Encyclopedia of Archaeal and Bacterial Type Strains, Phase II (KMG-II): from individual species to whole genera.</title>
        <authorList>
            <person name="Goeker M."/>
        </authorList>
    </citation>
    <scope>NUCLEOTIDE SEQUENCE [LARGE SCALE GENOMIC DNA]</scope>
    <source>
        <strain evidence="6 7">DSM 21823</strain>
    </source>
</reference>
<dbReference type="RefSeq" id="WP_158640771.1">
    <property type="nucleotide sequence ID" value="NZ_QBKP01000020.1"/>
</dbReference>
<dbReference type="Pfam" id="PF00589">
    <property type="entry name" value="Phage_integrase"/>
    <property type="match status" value="1"/>
</dbReference>
<dbReference type="GO" id="GO:0003677">
    <property type="term" value="F:DNA binding"/>
    <property type="evidence" value="ECO:0007669"/>
    <property type="project" value="UniProtKB-KW"/>
</dbReference>
<dbReference type="SUPFAM" id="SSF56349">
    <property type="entry name" value="DNA breaking-rejoining enzymes"/>
    <property type="match status" value="1"/>
</dbReference>
<dbReference type="PANTHER" id="PTHR30629:SF2">
    <property type="entry name" value="PROPHAGE INTEGRASE INTS-RELATED"/>
    <property type="match status" value="1"/>
</dbReference>
<dbReference type="Gene3D" id="1.10.150.130">
    <property type="match status" value="1"/>
</dbReference>
<evidence type="ECO:0000256" key="3">
    <source>
        <dbReference type="ARBA" id="ARBA00023125"/>
    </source>
</evidence>
<comment type="similarity">
    <text evidence="1">Belongs to the 'phage' integrase family.</text>
</comment>
<keyword evidence="4" id="KW-0233">DNA recombination</keyword>
<dbReference type="InterPro" id="IPR011010">
    <property type="entry name" value="DNA_brk_join_enz"/>
</dbReference>
<dbReference type="Proteomes" id="UP000244224">
    <property type="component" value="Unassembled WGS sequence"/>
</dbReference>
<keyword evidence="3" id="KW-0238">DNA-binding</keyword>
<dbReference type="AlphaFoldDB" id="A0A2T6APU7"/>
<gene>
    <name evidence="6" type="ORF">C8N34_12068</name>
</gene>
<evidence type="ECO:0000256" key="2">
    <source>
        <dbReference type="ARBA" id="ARBA00022908"/>
    </source>
</evidence>
<dbReference type="Gene3D" id="3.30.160.390">
    <property type="entry name" value="Integrase, DNA-binding domain"/>
    <property type="match status" value="1"/>
</dbReference>
<dbReference type="EMBL" id="QBKP01000020">
    <property type="protein sequence ID" value="PTX45827.1"/>
    <property type="molecule type" value="Genomic_DNA"/>
</dbReference>
<sequence length="404" mass="45004">MALNLTRVKALVSEGGKPKRESDGGGLYLEATASGSKLWKMAYRFGGRQKTLSFGAWPAVSLVDARAMREQAKKMLAEGQDPGAAKRALKSGGNDKTFDAWAGEYIAFRKANTRNPVAESTVDKFEWSRAAVRRQFGGTPITEIKVPEIVSAIRSIEGTGKLHKSTKAKTFVSQVFRYAAASGIAVMDPGPVMNEAVIKPPIRNHAGLTDPHKVGELLRAIDEYSGDASTRYALMMAPHVFLRDGELRALRWSWISDNERMISIPAGAMKMKREHLVPISDQVHALLREIRQFSGNCEHVFPSPRHRSRSISSNTLNSSLRRMGFSKEDVTFHGFRTTASTLLRHVPEKHRDYSDAAIELQLSHADDNKVRAAYDKAQRLEERVAMMQSWSDRIDGFRQLPPSK</sequence>
<evidence type="ECO:0000259" key="5">
    <source>
        <dbReference type="PROSITE" id="PS51898"/>
    </source>
</evidence>
<accession>A0A2T6APU7</accession>
<evidence type="ECO:0000256" key="4">
    <source>
        <dbReference type="ARBA" id="ARBA00023172"/>
    </source>
</evidence>
<evidence type="ECO:0000313" key="6">
    <source>
        <dbReference type="EMBL" id="PTX45827.1"/>
    </source>
</evidence>
<dbReference type="GO" id="GO:0015074">
    <property type="term" value="P:DNA integration"/>
    <property type="evidence" value="ECO:0007669"/>
    <property type="project" value="UniProtKB-KW"/>
</dbReference>
<dbReference type="GO" id="GO:0006310">
    <property type="term" value="P:DNA recombination"/>
    <property type="evidence" value="ECO:0007669"/>
    <property type="project" value="UniProtKB-KW"/>
</dbReference>
<dbReference type="Pfam" id="PF13356">
    <property type="entry name" value="Arm-DNA-bind_3"/>
    <property type="match status" value="1"/>
</dbReference>
<dbReference type="InterPro" id="IPR050808">
    <property type="entry name" value="Phage_Integrase"/>
</dbReference>
<dbReference type="InterPro" id="IPR010998">
    <property type="entry name" value="Integrase_recombinase_N"/>
</dbReference>
<proteinExistence type="inferred from homology"/>
<feature type="domain" description="Tyr recombinase" evidence="5">
    <location>
        <begin position="203"/>
        <end position="387"/>
    </location>
</feature>
<dbReference type="InterPro" id="IPR025166">
    <property type="entry name" value="Integrase_DNA_bind_dom"/>
</dbReference>
<dbReference type="InterPro" id="IPR038488">
    <property type="entry name" value="Integrase_DNA-bd_sf"/>
</dbReference>
<name>A0A2T6APU7_9RHOB</name>
<protein>
    <submittedName>
        <fullName evidence="6">Integrase</fullName>
    </submittedName>
</protein>
<dbReference type="Pfam" id="PF22022">
    <property type="entry name" value="Phage_int_M"/>
    <property type="match status" value="1"/>
</dbReference>
<dbReference type="InterPro" id="IPR002104">
    <property type="entry name" value="Integrase_catalytic"/>
</dbReference>
<keyword evidence="7" id="KW-1185">Reference proteome</keyword>
<dbReference type="PROSITE" id="PS51898">
    <property type="entry name" value="TYR_RECOMBINASE"/>
    <property type="match status" value="1"/>
</dbReference>
<dbReference type="CDD" id="cd00801">
    <property type="entry name" value="INT_P4_C"/>
    <property type="match status" value="1"/>
</dbReference>